<dbReference type="InterPro" id="IPR027370">
    <property type="entry name" value="Znf-RING_euk"/>
</dbReference>
<evidence type="ECO:0000313" key="8">
    <source>
        <dbReference type="Proteomes" id="UP001195483"/>
    </source>
</evidence>
<accession>A0AAE0S051</accession>
<evidence type="ECO:0000256" key="3">
    <source>
        <dbReference type="ARBA" id="ARBA00022833"/>
    </source>
</evidence>
<dbReference type="SUPFAM" id="SSF57850">
    <property type="entry name" value="RING/U-box"/>
    <property type="match status" value="1"/>
</dbReference>
<dbReference type="PANTHER" id="PTHR25462:SF296">
    <property type="entry name" value="MEIOTIC P26, ISOFORM F"/>
    <property type="match status" value="1"/>
</dbReference>
<reference evidence="7" key="3">
    <citation type="submission" date="2023-05" db="EMBL/GenBank/DDBJ databases">
        <authorList>
            <person name="Smith C.H."/>
        </authorList>
    </citation>
    <scope>NUCLEOTIDE SEQUENCE</scope>
    <source>
        <strain evidence="7">CHS0354</strain>
        <tissue evidence="7">Mantle</tissue>
    </source>
</reference>
<evidence type="ECO:0000259" key="6">
    <source>
        <dbReference type="PROSITE" id="PS50119"/>
    </source>
</evidence>
<evidence type="ECO:0000259" key="5">
    <source>
        <dbReference type="PROSITE" id="PS50089"/>
    </source>
</evidence>
<dbReference type="InterPro" id="IPR017907">
    <property type="entry name" value="Znf_RING_CS"/>
</dbReference>
<organism evidence="7 8">
    <name type="scientific">Potamilus streckersoni</name>
    <dbReference type="NCBI Taxonomy" id="2493646"/>
    <lineage>
        <taxon>Eukaryota</taxon>
        <taxon>Metazoa</taxon>
        <taxon>Spiralia</taxon>
        <taxon>Lophotrochozoa</taxon>
        <taxon>Mollusca</taxon>
        <taxon>Bivalvia</taxon>
        <taxon>Autobranchia</taxon>
        <taxon>Heteroconchia</taxon>
        <taxon>Palaeoheterodonta</taxon>
        <taxon>Unionida</taxon>
        <taxon>Unionoidea</taxon>
        <taxon>Unionidae</taxon>
        <taxon>Ambleminae</taxon>
        <taxon>Lampsilini</taxon>
        <taxon>Potamilus</taxon>
    </lineage>
</organism>
<name>A0AAE0S051_9BIVA</name>
<dbReference type="SMART" id="SM00184">
    <property type="entry name" value="RING"/>
    <property type="match status" value="1"/>
</dbReference>
<dbReference type="Gene3D" id="3.30.160.60">
    <property type="entry name" value="Classic Zinc Finger"/>
    <property type="match status" value="1"/>
</dbReference>
<keyword evidence="3" id="KW-0862">Zinc</keyword>
<evidence type="ECO:0000256" key="2">
    <source>
        <dbReference type="ARBA" id="ARBA00022771"/>
    </source>
</evidence>
<dbReference type="InterPro" id="IPR047153">
    <property type="entry name" value="TRIM45/56/19-like"/>
</dbReference>
<protein>
    <submittedName>
        <fullName evidence="7">Uncharacterized protein</fullName>
    </submittedName>
</protein>
<feature type="domain" description="RING-type" evidence="5">
    <location>
        <begin position="17"/>
        <end position="64"/>
    </location>
</feature>
<dbReference type="InterPro" id="IPR013083">
    <property type="entry name" value="Znf_RING/FYVE/PHD"/>
</dbReference>
<keyword evidence="8" id="KW-1185">Reference proteome</keyword>
<dbReference type="PANTHER" id="PTHR25462">
    <property type="entry name" value="BONUS, ISOFORM C-RELATED"/>
    <property type="match status" value="1"/>
</dbReference>
<comment type="caution">
    <text evidence="7">The sequence shown here is derived from an EMBL/GenBank/DDBJ whole genome shotgun (WGS) entry which is preliminary data.</text>
</comment>
<dbReference type="InterPro" id="IPR001841">
    <property type="entry name" value="Znf_RING"/>
</dbReference>
<evidence type="ECO:0000256" key="4">
    <source>
        <dbReference type="PROSITE-ProRule" id="PRU00024"/>
    </source>
</evidence>
<dbReference type="PROSITE" id="PS50119">
    <property type="entry name" value="ZF_BBOX"/>
    <property type="match status" value="1"/>
</dbReference>
<dbReference type="SUPFAM" id="SSF57845">
    <property type="entry name" value="B-box zinc-binding domain"/>
    <property type="match status" value="1"/>
</dbReference>
<dbReference type="PROSITE" id="PS00518">
    <property type="entry name" value="ZF_RING_1"/>
    <property type="match status" value="1"/>
</dbReference>
<dbReference type="Proteomes" id="UP001195483">
    <property type="component" value="Unassembled WGS sequence"/>
</dbReference>
<dbReference type="InterPro" id="IPR000315">
    <property type="entry name" value="Znf_B-box"/>
</dbReference>
<dbReference type="Gene3D" id="3.30.40.10">
    <property type="entry name" value="Zinc/RING finger domain, C3HC4 (zinc finger)"/>
    <property type="match status" value="1"/>
</dbReference>
<keyword evidence="1" id="KW-0479">Metal-binding</keyword>
<dbReference type="Pfam" id="PF13445">
    <property type="entry name" value="zf-RING_UBOX"/>
    <property type="match status" value="1"/>
</dbReference>
<dbReference type="AlphaFoldDB" id="A0AAE0S051"/>
<keyword evidence="2 4" id="KW-0863">Zinc-finger</keyword>
<reference evidence="7" key="2">
    <citation type="journal article" date="2021" name="Genome Biol. Evol.">
        <title>Developing a high-quality reference genome for a parasitic bivalve with doubly uniparental inheritance (Bivalvia: Unionida).</title>
        <authorList>
            <person name="Smith C.H."/>
        </authorList>
    </citation>
    <scope>NUCLEOTIDE SEQUENCE</scope>
    <source>
        <strain evidence="7">CHS0354</strain>
        <tissue evidence="7">Mantle</tissue>
    </source>
</reference>
<feature type="domain" description="B box-type" evidence="6">
    <location>
        <begin position="161"/>
        <end position="196"/>
    </location>
</feature>
<dbReference type="GO" id="GO:0008270">
    <property type="term" value="F:zinc ion binding"/>
    <property type="evidence" value="ECO:0007669"/>
    <property type="project" value="UniProtKB-KW"/>
</dbReference>
<dbReference type="PROSITE" id="PS50089">
    <property type="entry name" value="ZF_RING_2"/>
    <property type="match status" value="1"/>
</dbReference>
<gene>
    <name evidence="7" type="ORF">CHS0354_001696</name>
</gene>
<sequence>MAAANPGYDHDMEKPRCPICFGEFKAPRQLPCNHSFCHGCLEEYIAFKAAKVTELKEFGCPICSTTVFIPRKDKTSEVFASLYPLDLLLQSIEDKDEVHRPCDCCVSDGISVTANGFCIVCEEAMCEPCLKVHQRQKVSKDHTIITIEATTKKPENIINFPKGFHCQEHEGKNLKFYCRDHQIACCSSCCIVHHRHCGQVLEIAIDATSLLKELKPVVVIDEMKKLENHLISFEKKNNSNIPDLESQEQDMVKKIQDIRRKINGILDDFESKVKSEGNGQYKKETIRIQEENRACQALFNAVRNSRMSLQTVMKHGSDNEIFIIADRMISQVKLYYSQIRMKFNETKAVILNLEISSQIKCILAQQCGIGRLIHREECADFLIARPEKPFRQYQFMNEETVEIKGPDDKNPFYTGLTYLQGDEVMLADCNNKKVLLLNSAYQYLSSLTLQQPPWDFV</sequence>
<evidence type="ECO:0000313" key="7">
    <source>
        <dbReference type="EMBL" id="KAK3582649.1"/>
    </source>
</evidence>
<proteinExistence type="predicted"/>
<evidence type="ECO:0000256" key="1">
    <source>
        <dbReference type="ARBA" id="ARBA00022723"/>
    </source>
</evidence>
<reference evidence="7" key="1">
    <citation type="journal article" date="2021" name="Genome Biol. Evol.">
        <title>A High-Quality Reference Genome for a Parasitic Bivalve with Doubly Uniparental Inheritance (Bivalvia: Unionida).</title>
        <authorList>
            <person name="Smith C.H."/>
        </authorList>
    </citation>
    <scope>NUCLEOTIDE SEQUENCE</scope>
    <source>
        <strain evidence="7">CHS0354</strain>
    </source>
</reference>
<dbReference type="EMBL" id="JAEAOA010000163">
    <property type="protein sequence ID" value="KAK3582649.1"/>
    <property type="molecule type" value="Genomic_DNA"/>
</dbReference>